<dbReference type="InterPro" id="IPR004000">
    <property type="entry name" value="Actin"/>
</dbReference>
<dbReference type="InterPro" id="IPR006683">
    <property type="entry name" value="Thioestr_dom"/>
</dbReference>
<protein>
    <submittedName>
        <fullName evidence="3">Actin-domain-containing protein</fullName>
    </submittedName>
</protein>
<feature type="domain" description="Thioesterase" evidence="2">
    <location>
        <begin position="53"/>
        <end position="128"/>
    </location>
</feature>
<dbReference type="InterPro" id="IPR029069">
    <property type="entry name" value="HotDog_dom_sf"/>
</dbReference>
<dbReference type="Gene3D" id="3.30.420.40">
    <property type="match status" value="4"/>
</dbReference>
<dbReference type="Gene3D" id="3.10.129.10">
    <property type="entry name" value="Hotdog Thioesterase"/>
    <property type="match status" value="1"/>
</dbReference>
<evidence type="ECO:0000313" key="4">
    <source>
        <dbReference type="Proteomes" id="UP001203852"/>
    </source>
</evidence>
<dbReference type="Pfam" id="PF00022">
    <property type="entry name" value="Actin"/>
    <property type="match status" value="1"/>
</dbReference>
<keyword evidence="4" id="KW-1185">Reference proteome</keyword>
<evidence type="ECO:0000313" key="3">
    <source>
        <dbReference type="EMBL" id="KAI1608605.1"/>
    </source>
</evidence>
<dbReference type="Pfam" id="PF03061">
    <property type="entry name" value="4HBT"/>
    <property type="match status" value="1"/>
</dbReference>
<dbReference type="Proteomes" id="UP001203852">
    <property type="component" value="Unassembled WGS sequence"/>
</dbReference>
<comment type="caution">
    <text evidence="3">The sequence shown here is derived from an EMBL/GenBank/DDBJ whole genome shotgun (WGS) entry which is preliminary data.</text>
</comment>
<accession>A0AAN6I9B0</accession>
<dbReference type="FunFam" id="3.10.129.10:FF:000033">
    <property type="entry name" value="acyl-coenzyme A thioesterase 13"/>
    <property type="match status" value="1"/>
</dbReference>
<proteinExistence type="inferred from homology"/>
<dbReference type="CDD" id="cd03443">
    <property type="entry name" value="PaaI_thioesterase"/>
    <property type="match status" value="1"/>
</dbReference>
<dbReference type="InterPro" id="IPR043129">
    <property type="entry name" value="ATPase_NBD"/>
</dbReference>
<dbReference type="EMBL" id="MU404362">
    <property type="protein sequence ID" value="KAI1608605.1"/>
    <property type="molecule type" value="Genomic_DNA"/>
</dbReference>
<gene>
    <name evidence="3" type="ORF">EDD36DRAFT_468922</name>
</gene>
<organism evidence="3 4">
    <name type="scientific">Exophiala viscosa</name>
    <dbReference type="NCBI Taxonomy" id="2486360"/>
    <lineage>
        <taxon>Eukaryota</taxon>
        <taxon>Fungi</taxon>
        <taxon>Dikarya</taxon>
        <taxon>Ascomycota</taxon>
        <taxon>Pezizomycotina</taxon>
        <taxon>Eurotiomycetes</taxon>
        <taxon>Chaetothyriomycetidae</taxon>
        <taxon>Chaetothyriales</taxon>
        <taxon>Herpotrichiellaceae</taxon>
        <taxon>Exophiala</taxon>
    </lineage>
</organism>
<reference evidence="3" key="1">
    <citation type="journal article" date="2022" name="bioRxiv">
        <title>Deciphering the potential niche of two novel black yeast fungi from a biological soil crust based on their genomes, phenotypes, and melanin regulation.</title>
        <authorList>
            <consortium name="DOE Joint Genome Institute"/>
            <person name="Carr E.C."/>
            <person name="Barton Q."/>
            <person name="Grambo S."/>
            <person name="Sullivan M."/>
            <person name="Renfro C.M."/>
            <person name="Kuo A."/>
            <person name="Pangilinan J."/>
            <person name="Lipzen A."/>
            <person name="Keymanesh K."/>
            <person name="Savage E."/>
            <person name="Barry K."/>
            <person name="Grigoriev I.V."/>
            <person name="Riekhof W.R."/>
            <person name="Harris S.S."/>
        </authorList>
    </citation>
    <scope>NUCLEOTIDE SEQUENCE</scope>
    <source>
        <strain evidence="3">JF 03-4F</strain>
    </source>
</reference>
<dbReference type="Gene3D" id="3.90.640.10">
    <property type="entry name" value="Actin, Chain A, domain 4"/>
    <property type="match status" value="2"/>
</dbReference>
<evidence type="ECO:0000259" key="2">
    <source>
        <dbReference type="Pfam" id="PF03061"/>
    </source>
</evidence>
<evidence type="ECO:0000256" key="1">
    <source>
        <dbReference type="RuleBase" id="RU000487"/>
    </source>
</evidence>
<dbReference type="CDD" id="cd10210">
    <property type="entry name" value="ASKHA_NBD_Arp6"/>
    <property type="match status" value="1"/>
</dbReference>
<dbReference type="SUPFAM" id="SSF53067">
    <property type="entry name" value="Actin-like ATPase domain"/>
    <property type="match status" value="2"/>
</dbReference>
<name>A0AAN6I9B0_9EURO</name>
<dbReference type="PANTHER" id="PTHR11937">
    <property type="entry name" value="ACTIN"/>
    <property type="match status" value="1"/>
</dbReference>
<comment type="similarity">
    <text evidence="1">Belongs to the actin family.</text>
</comment>
<dbReference type="SMART" id="SM00268">
    <property type="entry name" value="ACTIN"/>
    <property type="match status" value="1"/>
</dbReference>
<dbReference type="AlphaFoldDB" id="A0AAN6I9B0"/>
<sequence>MSALKFVRSVWESFQSTSGVEPRLINTLRIIAVEPGKVNFELPIEQHHTNRLGILHGATLATMVDTSGSLALASRGLYSTGVSTDISVTYLGAGGKVGDVVKGEVICDKFGKTLAFTSVKFMNSKNEIVARGSHTKFVASAFKDERNITDELKPEVSHEGSATALNMAPRASKSSARGIPGLPPTTFVLDNGGYTIKAGFAPAPFVSDQDALSKCRVIPNAIVRSRDRKVYVGSHSEEITQWSEALFRRPVENGQVVSWEAQKEIWDQSFFDESTATTELLITSPEDTTLIFTEPPNTMPALQKNADEIIMEEWGFGGYSRVIGPSLNAYNDLHPLFEETSSPASDSMKMECLLVIDSGYSHTTITPTFNGRPMHRAIRRLDFGGKHLTNLLKEVISVRHFDLHQDTKIVNDIKEEVSFVSSDFRRGLEKTWKGNKSHQTPVPTKVLEGDGAVKAEQQALSDEFRLDYILPDGMHILKGFSRPHDPSPVARKRKQAALASGTADAEISMTLGNERFTVPEILFLPSDIGSKQPGLADIVMQSLAVLPPLVQATMLCNVLVVGGTAKIPGFVERIEAELRTRVKAEWIVRVRKMEDSITSTWLGGARMASRSPEIVREYGITREEYLEHGSAWAARRFRSLS</sequence>
<dbReference type="SUPFAM" id="SSF54637">
    <property type="entry name" value="Thioesterase/thiol ester dehydrase-isomerase"/>
    <property type="match status" value="1"/>
</dbReference>